<protein>
    <submittedName>
        <fullName evidence="2">Uncharacterized protein</fullName>
    </submittedName>
</protein>
<feature type="region of interest" description="Disordered" evidence="1">
    <location>
        <begin position="1"/>
        <end position="26"/>
    </location>
</feature>
<comment type="caution">
    <text evidence="2">The sequence shown here is derived from an EMBL/GenBank/DDBJ whole genome shotgun (WGS) entry which is preliminary data.</text>
</comment>
<evidence type="ECO:0000256" key="1">
    <source>
        <dbReference type="SAM" id="MobiDB-lite"/>
    </source>
</evidence>
<proteinExistence type="predicted"/>
<sequence length="89" mass="8807">MASITISAPLRAGTPNGPAAGPDRKAGTAIDTASFASAGAAAASAAATDTPIAPIIVLFVISVPFPEARYRETKSLSARAVDPPVFPAS</sequence>
<evidence type="ECO:0000313" key="3">
    <source>
        <dbReference type="Proteomes" id="UP000630353"/>
    </source>
</evidence>
<dbReference type="EMBL" id="BMZS01000003">
    <property type="protein sequence ID" value="GHD47070.1"/>
    <property type="molecule type" value="Genomic_DNA"/>
</dbReference>
<reference evidence="2" key="2">
    <citation type="submission" date="2020-09" db="EMBL/GenBank/DDBJ databases">
        <authorList>
            <person name="Sun Q."/>
            <person name="Kim S."/>
        </authorList>
    </citation>
    <scope>NUCLEOTIDE SEQUENCE</scope>
    <source>
        <strain evidence="2">KCTC 42651</strain>
    </source>
</reference>
<reference evidence="2" key="1">
    <citation type="journal article" date="2014" name="Int. J. Syst. Evol. Microbiol.">
        <title>Complete genome sequence of Corynebacterium casei LMG S-19264T (=DSM 44701T), isolated from a smear-ripened cheese.</title>
        <authorList>
            <consortium name="US DOE Joint Genome Institute (JGI-PGF)"/>
            <person name="Walter F."/>
            <person name="Albersmeier A."/>
            <person name="Kalinowski J."/>
            <person name="Ruckert C."/>
        </authorList>
    </citation>
    <scope>NUCLEOTIDE SEQUENCE</scope>
    <source>
        <strain evidence="2">KCTC 42651</strain>
    </source>
</reference>
<gene>
    <name evidence="2" type="ORF">GCM10017083_16960</name>
</gene>
<accession>A0A919CNV0</accession>
<dbReference type="Proteomes" id="UP000630353">
    <property type="component" value="Unassembled WGS sequence"/>
</dbReference>
<name>A0A919CNV0_9PROT</name>
<dbReference type="AlphaFoldDB" id="A0A919CNV0"/>
<keyword evidence="3" id="KW-1185">Reference proteome</keyword>
<organism evidence="2 3">
    <name type="scientific">Thalassobaculum fulvum</name>
    <dbReference type="NCBI Taxonomy" id="1633335"/>
    <lineage>
        <taxon>Bacteria</taxon>
        <taxon>Pseudomonadati</taxon>
        <taxon>Pseudomonadota</taxon>
        <taxon>Alphaproteobacteria</taxon>
        <taxon>Rhodospirillales</taxon>
        <taxon>Thalassobaculaceae</taxon>
        <taxon>Thalassobaculum</taxon>
    </lineage>
</organism>
<evidence type="ECO:0000313" key="2">
    <source>
        <dbReference type="EMBL" id="GHD47070.1"/>
    </source>
</evidence>